<dbReference type="Gene3D" id="3.40.605.10">
    <property type="entry name" value="Aldehyde Dehydrogenase, Chain A, domain 1"/>
    <property type="match status" value="1"/>
</dbReference>
<organism evidence="2 3">
    <name type="scientific">Elliptochloris bilobata</name>
    <dbReference type="NCBI Taxonomy" id="381761"/>
    <lineage>
        <taxon>Eukaryota</taxon>
        <taxon>Viridiplantae</taxon>
        <taxon>Chlorophyta</taxon>
        <taxon>core chlorophytes</taxon>
        <taxon>Trebouxiophyceae</taxon>
        <taxon>Trebouxiophyceae incertae sedis</taxon>
        <taxon>Elliptochloris clade</taxon>
        <taxon>Elliptochloris</taxon>
    </lineage>
</organism>
<dbReference type="SUPFAM" id="SSF53720">
    <property type="entry name" value="ALDH-like"/>
    <property type="match status" value="1"/>
</dbReference>
<dbReference type="InterPro" id="IPR016163">
    <property type="entry name" value="Ald_DH_C"/>
</dbReference>
<dbReference type="Gene3D" id="3.40.309.10">
    <property type="entry name" value="Aldehyde Dehydrogenase, Chain A, domain 2"/>
    <property type="match status" value="1"/>
</dbReference>
<comment type="caution">
    <text evidence="2">The sequence shown here is derived from an EMBL/GenBank/DDBJ whole genome shotgun (WGS) entry which is preliminary data.</text>
</comment>
<dbReference type="InterPro" id="IPR015590">
    <property type="entry name" value="Aldehyde_DH_dom"/>
</dbReference>
<sequence length="589" mass="63341">MFRLFGSWSQPLLGVLNYALGPVKPAYKPVVLPKGFTAIPATSQAELQGILESLDGKKQAWAVLPAAERAELLRETLKTTIAVSKEAAEAAEAAKGSYGFGIGEEWMCWLPVTWGLRDLAEALDAGGTPAPNAATQRPDGQWVVDTFPLGMESIFFGGMRGEVWIEPGKPPSQGALYRRKAAGKGSVALVLGAGNQTAVAAMDVLHKLVVDDAVVVCKMNPVNEWLGPFLRRAFAPLVEAGFFEVVYGGVDVGTFLAHHMTVESIHLTGSATTFDALVWGKQPKVGKPLLAKRVDAELGCVTPYIVVPGAWTPADIEYYADEIVAGMVHNAGHNCTKAELLVTAAEWPLRDALVEAVRQRLAREPRRVAWYPGSEKRAQTFRSSLPGIEALGTAVPPEAGATPQTYLPWLFKAGLSPSEARTETENWCGVLQEVALPGTGADPERFMEAAVKFANERCWGTLSCSIMVSPDVMQEHADAVDAAVAALRYGSVNVNVASMLGFCIPRLTWGAFPGNPIQDIGSGNCAVHNTWMLDHPQKSVLWAPWRYYPTHLWSSANRNLEGTVPGAIDFLAYPSIFTLVAPAVAALRG</sequence>
<gene>
    <name evidence="2" type="ORF">WJX81_006473</name>
</gene>
<dbReference type="Proteomes" id="UP001445335">
    <property type="component" value="Unassembled WGS sequence"/>
</dbReference>
<dbReference type="GO" id="GO:0016620">
    <property type="term" value="F:oxidoreductase activity, acting on the aldehyde or oxo group of donors, NAD or NADP as acceptor"/>
    <property type="evidence" value="ECO:0007669"/>
    <property type="project" value="InterPro"/>
</dbReference>
<evidence type="ECO:0000259" key="1">
    <source>
        <dbReference type="Pfam" id="PF00171"/>
    </source>
</evidence>
<protein>
    <recommendedName>
        <fullName evidence="1">Aldehyde dehydrogenase domain-containing protein</fullName>
    </recommendedName>
</protein>
<name>A0AAW1RNJ1_9CHLO</name>
<keyword evidence="3" id="KW-1185">Reference proteome</keyword>
<dbReference type="Pfam" id="PF00171">
    <property type="entry name" value="Aldedh"/>
    <property type="match status" value="1"/>
</dbReference>
<evidence type="ECO:0000313" key="3">
    <source>
        <dbReference type="Proteomes" id="UP001445335"/>
    </source>
</evidence>
<dbReference type="InterPro" id="IPR016161">
    <property type="entry name" value="Ald_DH/histidinol_DH"/>
</dbReference>
<dbReference type="EMBL" id="JALJOU010000029">
    <property type="protein sequence ID" value="KAK9835218.1"/>
    <property type="molecule type" value="Genomic_DNA"/>
</dbReference>
<proteinExistence type="predicted"/>
<accession>A0AAW1RNJ1</accession>
<reference evidence="2 3" key="1">
    <citation type="journal article" date="2024" name="Nat. Commun.">
        <title>Phylogenomics reveals the evolutionary origins of lichenization in chlorophyte algae.</title>
        <authorList>
            <person name="Puginier C."/>
            <person name="Libourel C."/>
            <person name="Otte J."/>
            <person name="Skaloud P."/>
            <person name="Haon M."/>
            <person name="Grisel S."/>
            <person name="Petersen M."/>
            <person name="Berrin J.G."/>
            <person name="Delaux P.M."/>
            <person name="Dal Grande F."/>
            <person name="Keller J."/>
        </authorList>
    </citation>
    <scope>NUCLEOTIDE SEQUENCE [LARGE SCALE GENOMIC DNA]</scope>
    <source>
        <strain evidence="2 3">SAG 245.80</strain>
    </source>
</reference>
<dbReference type="InterPro" id="IPR016162">
    <property type="entry name" value="Ald_DH_N"/>
</dbReference>
<feature type="domain" description="Aldehyde dehydrogenase" evidence="1">
    <location>
        <begin position="213"/>
        <end position="361"/>
    </location>
</feature>
<evidence type="ECO:0000313" key="2">
    <source>
        <dbReference type="EMBL" id="KAK9835218.1"/>
    </source>
</evidence>
<dbReference type="AlphaFoldDB" id="A0AAW1RNJ1"/>